<dbReference type="Proteomes" id="UP000327493">
    <property type="component" value="Chromosome 22"/>
</dbReference>
<protein>
    <submittedName>
        <fullName evidence="1">Uncharacterized protein</fullName>
    </submittedName>
</protein>
<keyword evidence="2" id="KW-1185">Reference proteome</keyword>
<name>A0A5J5CK02_9PERO</name>
<comment type="caution">
    <text evidence="1">The sequence shown here is derived from an EMBL/GenBank/DDBJ whole genome shotgun (WGS) entry which is preliminary data.</text>
</comment>
<dbReference type="AlphaFoldDB" id="A0A5J5CK02"/>
<gene>
    <name evidence="1" type="ORF">FQN60_013814</name>
</gene>
<evidence type="ECO:0000313" key="2">
    <source>
        <dbReference type="Proteomes" id="UP000327493"/>
    </source>
</evidence>
<reference evidence="1 2" key="1">
    <citation type="submission" date="2019-08" db="EMBL/GenBank/DDBJ databases">
        <title>A chromosome-level genome assembly, high-density linkage maps, and genome scans reveal the genomic architecture of hybrid incompatibilities underlying speciation via character displacement in darters (Percidae: Etheostominae).</title>
        <authorList>
            <person name="Moran R.L."/>
            <person name="Catchen J.M."/>
            <person name="Fuller R.C."/>
        </authorList>
    </citation>
    <scope>NUCLEOTIDE SEQUENCE [LARGE SCALE GENOMIC DNA]</scope>
    <source>
        <strain evidence="1">EspeVRDwgs_2016</strain>
        <tissue evidence="1">Muscle</tissue>
    </source>
</reference>
<evidence type="ECO:0000313" key="1">
    <source>
        <dbReference type="EMBL" id="KAA8580856.1"/>
    </source>
</evidence>
<sequence length="93" mass="10218">MDKKAAYIHPADLLQRHSLQTLAPSGGVCPAGGEGAAPVVMSGRSRSRSWGQQLIQFHNRRLAQELQLTVNSTGEEWERREYVEGAQGSEITD</sequence>
<organism evidence="1 2">
    <name type="scientific">Etheostoma spectabile</name>
    <name type="common">orangethroat darter</name>
    <dbReference type="NCBI Taxonomy" id="54343"/>
    <lineage>
        <taxon>Eukaryota</taxon>
        <taxon>Metazoa</taxon>
        <taxon>Chordata</taxon>
        <taxon>Craniata</taxon>
        <taxon>Vertebrata</taxon>
        <taxon>Euteleostomi</taxon>
        <taxon>Actinopterygii</taxon>
        <taxon>Neopterygii</taxon>
        <taxon>Teleostei</taxon>
        <taxon>Neoteleostei</taxon>
        <taxon>Acanthomorphata</taxon>
        <taxon>Eupercaria</taxon>
        <taxon>Perciformes</taxon>
        <taxon>Percoidei</taxon>
        <taxon>Percidae</taxon>
        <taxon>Etheostomatinae</taxon>
        <taxon>Etheostoma</taxon>
    </lineage>
</organism>
<dbReference type="EMBL" id="VOFY01000022">
    <property type="protein sequence ID" value="KAA8580856.1"/>
    <property type="molecule type" value="Genomic_DNA"/>
</dbReference>
<accession>A0A5J5CK02</accession>
<proteinExistence type="predicted"/>